<feature type="region of interest" description="Disordered" evidence="1">
    <location>
        <begin position="84"/>
        <end position="140"/>
    </location>
</feature>
<dbReference type="InParanoid" id="A0A6I9S9Z7"/>
<dbReference type="OrthoDB" id="10264870at2759"/>
<proteinExistence type="predicted"/>
<organism evidence="2 3">
    <name type="scientific">Elaeis guineensis var. tenera</name>
    <name type="common">Oil palm</name>
    <dbReference type="NCBI Taxonomy" id="51953"/>
    <lineage>
        <taxon>Eukaryota</taxon>
        <taxon>Viridiplantae</taxon>
        <taxon>Streptophyta</taxon>
        <taxon>Embryophyta</taxon>
        <taxon>Tracheophyta</taxon>
        <taxon>Spermatophyta</taxon>
        <taxon>Magnoliopsida</taxon>
        <taxon>Liliopsida</taxon>
        <taxon>Arecaceae</taxon>
        <taxon>Arecoideae</taxon>
        <taxon>Cocoseae</taxon>
        <taxon>Elaeidinae</taxon>
        <taxon>Elaeis</taxon>
    </lineage>
</organism>
<protein>
    <submittedName>
        <fullName evidence="3">Uncharacterized protein LOC105058463</fullName>
    </submittedName>
</protein>
<keyword evidence="2" id="KW-1185">Reference proteome</keyword>
<sequence length="357" mass="40016">MPSYQQYSRVDTMELKSQLFKKIGRQKAEKYFYNLKRLLNLKLSKLEFDKLCYSTVGKENIALHNMLIRSILGNACLALGPPSKETVTGNSRTSKLSSFGDTFPTSPRRGRSISSRDRRCSDRPSPLGPYGKMPPGHMQEVTNSCDLQRSREQQSAPELISIGSKALLEVASVEDGEEVEQVRASPSVQSRSPVRAPLGIPRTACALPRKTFRSGSVRGFHLSKSYVPESCRGSSELPDTRSLKKQLEHKLELEGLGLSVDCTNLLNNGLDAFLKRLIKPCMDLARGRCSNRRIGRANGRIFPGINGVWQEKKVQGSNTCYYASLLDFQVAMELNPRLLGVDWPVQLEKTCFRLWEE</sequence>
<gene>
    <name evidence="3" type="primary">LOC105058463</name>
</gene>
<dbReference type="PANTHER" id="PTHR21277:SF44">
    <property type="entry name" value="TRANSCRIPTIONAL REGULATOR OF RNA POLII, SAGA, SUBUNIT"/>
    <property type="match status" value="1"/>
</dbReference>
<dbReference type="PANTHER" id="PTHR21277">
    <property type="entry name" value="TRANSCRIPTIONAL ADAPTER 1"/>
    <property type="match status" value="1"/>
</dbReference>
<dbReference type="RefSeq" id="XP_010939714.1">
    <property type="nucleotide sequence ID" value="XM_010941412.2"/>
</dbReference>
<accession>A0A6I9S9Z7</accession>
<dbReference type="Pfam" id="PF12767">
    <property type="entry name" value="SAGA-Tad1"/>
    <property type="match status" value="1"/>
</dbReference>
<dbReference type="GO" id="GO:0003713">
    <property type="term" value="F:transcription coactivator activity"/>
    <property type="evidence" value="ECO:0007669"/>
    <property type="project" value="TreeGrafter"/>
</dbReference>
<dbReference type="InterPro" id="IPR024738">
    <property type="entry name" value="Hfi1/Tada1"/>
</dbReference>
<dbReference type="KEGG" id="egu:105058463"/>
<dbReference type="AlphaFoldDB" id="A0A6I9S9Z7"/>
<dbReference type="GO" id="GO:0006357">
    <property type="term" value="P:regulation of transcription by RNA polymerase II"/>
    <property type="evidence" value="ECO:0007669"/>
    <property type="project" value="TreeGrafter"/>
</dbReference>
<evidence type="ECO:0000313" key="2">
    <source>
        <dbReference type="Proteomes" id="UP000504607"/>
    </source>
</evidence>
<dbReference type="FunCoup" id="A0A6I9S9Z7">
    <property type="interactions" value="109"/>
</dbReference>
<evidence type="ECO:0000313" key="3">
    <source>
        <dbReference type="RefSeq" id="XP_010939714.1"/>
    </source>
</evidence>
<feature type="compositionally biased region" description="Polar residues" evidence="1">
    <location>
        <begin position="85"/>
        <end position="105"/>
    </location>
</feature>
<dbReference type="Proteomes" id="UP000504607">
    <property type="component" value="Chromosome 1"/>
</dbReference>
<dbReference type="GeneID" id="105058463"/>
<dbReference type="GO" id="GO:0000124">
    <property type="term" value="C:SAGA complex"/>
    <property type="evidence" value="ECO:0007669"/>
    <property type="project" value="TreeGrafter"/>
</dbReference>
<dbReference type="CDD" id="cd22933">
    <property type="entry name" value="HFD_HFI1"/>
    <property type="match status" value="1"/>
</dbReference>
<reference evidence="3" key="1">
    <citation type="submission" date="2025-08" db="UniProtKB">
        <authorList>
            <consortium name="RefSeq"/>
        </authorList>
    </citation>
    <scope>IDENTIFICATION</scope>
</reference>
<evidence type="ECO:0000256" key="1">
    <source>
        <dbReference type="SAM" id="MobiDB-lite"/>
    </source>
</evidence>
<name>A0A6I9S9Z7_ELAGV</name>